<feature type="compositionally biased region" description="Low complexity" evidence="6">
    <location>
        <begin position="504"/>
        <end position="523"/>
    </location>
</feature>
<evidence type="ECO:0000256" key="4">
    <source>
        <dbReference type="ARBA" id="ARBA00022989"/>
    </source>
</evidence>
<feature type="transmembrane region" description="Helical" evidence="7">
    <location>
        <begin position="45"/>
        <end position="68"/>
    </location>
</feature>
<keyword evidence="2" id="KW-0813">Transport</keyword>
<dbReference type="GO" id="GO:0016020">
    <property type="term" value="C:membrane"/>
    <property type="evidence" value="ECO:0007669"/>
    <property type="project" value="UniProtKB-SubCell"/>
</dbReference>
<dbReference type="PANTHER" id="PTHR23511:SF5">
    <property type="entry name" value="MAJOR FACILITATOR-TYPE TRANSPORTER HXNZ-RELATED"/>
    <property type="match status" value="1"/>
</dbReference>
<comment type="subcellular location">
    <subcellularLocation>
        <location evidence="1">Membrane</location>
        <topology evidence="1">Multi-pass membrane protein</topology>
    </subcellularLocation>
</comment>
<evidence type="ECO:0000256" key="7">
    <source>
        <dbReference type="SAM" id="Phobius"/>
    </source>
</evidence>
<feature type="domain" description="Major facilitator superfamily (MFS) profile" evidence="8">
    <location>
        <begin position="45"/>
        <end position="501"/>
    </location>
</feature>
<feature type="transmembrane region" description="Helical" evidence="7">
    <location>
        <begin position="112"/>
        <end position="133"/>
    </location>
</feature>
<evidence type="ECO:0000256" key="5">
    <source>
        <dbReference type="ARBA" id="ARBA00023136"/>
    </source>
</evidence>
<evidence type="ECO:0000259" key="8">
    <source>
        <dbReference type="PROSITE" id="PS50850"/>
    </source>
</evidence>
<evidence type="ECO:0000256" key="6">
    <source>
        <dbReference type="SAM" id="MobiDB-lite"/>
    </source>
</evidence>
<protein>
    <recommendedName>
        <fullName evidence="8">Major facilitator superfamily (MFS) profile domain-containing protein</fullName>
    </recommendedName>
</protein>
<feature type="transmembrane region" description="Helical" evidence="7">
    <location>
        <begin position="318"/>
        <end position="338"/>
    </location>
</feature>
<feature type="transmembrane region" description="Helical" evidence="7">
    <location>
        <begin position="219"/>
        <end position="239"/>
    </location>
</feature>
<feature type="transmembrane region" description="Helical" evidence="7">
    <location>
        <begin position="358"/>
        <end position="378"/>
    </location>
</feature>
<feature type="transmembrane region" description="Helical" evidence="7">
    <location>
        <begin position="476"/>
        <end position="497"/>
    </location>
</feature>
<dbReference type="Gene3D" id="1.20.1250.20">
    <property type="entry name" value="MFS general substrate transporter like domains"/>
    <property type="match status" value="1"/>
</dbReference>
<feature type="compositionally biased region" description="Polar residues" evidence="6">
    <location>
        <begin position="1"/>
        <end position="11"/>
    </location>
</feature>
<evidence type="ECO:0000313" key="9">
    <source>
        <dbReference type="EMBL" id="CDS04840.1"/>
    </source>
</evidence>
<feature type="transmembrane region" description="Helical" evidence="7">
    <location>
        <begin position="390"/>
        <end position="407"/>
    </location>
</feature>
<evidence type="ECO:0000256" key="2">
    <source>
        <dbReference type="ARBA" id="ARBA00022448"/>
    </source>
</evidence>
<keyword evidence="3 7" id="KW-0812">Transmembrane</keyword>
<reference evidence="9" key="1">
    <citation type="journal article" date="2014" name="Genome Announc.">
        <title>De novo whole-genome sequence and genome annotation of Lichtheimia ramosa.</title>
        <authorList>
            <person name="Linde J."/>
            <person name="Schwartze V."/>
            <person name="Binder U."/>
            <person name="Lass-Florl C."/>
            <person name="Voigt K."/>
            <person name="Horn F."/>
        </authorList>
    </citation>
    <scope>NUCLEOTIDE SEQUENCE</scope>
    <source>
        <strain evidence="9">JMRC FSU:6197</strain>
    </source>
</reference>
<evidence type="ECO:0000256" key="1">
    <source>
        <dbReference type="ARBA" id="ARBA00004141"/>
    </source>
</evidence>
<proteinExistence type="predicted"/>
<dbReference type="CDD" id="cd17316">
    <property type="entry name" value="MFS_SV2_like"/>
    <property type="match status" value="1"/>
</dbReference>
<feature type="region of interest" description="Disordered" evidence="6">
    <location>
        <begin position="501"/>
        <end position="523"/>
    </location>
</feature>
<feature type="transmembrane region" description="Helical" evidence="7">
    <location>
        <begin position="447"/>
        <end position="470"/>
    </location>
</feature>
<dbReference type="OrthoDB" id="3936150at2759"/>
<name>A0A077WBL2_9FUNG</name>
<dbReference type="InterPro" id="IPR036259">
    <property type="entry name" value="MFS_trans_sf"/>
</dbReference>
<dbReference type="InterPro" id="IPR005828">
    <property type="entry name" value="MFS_sugar_transport-like"/>
</dbReference>
<dbReference type="GO" id="GO:0022857">
    <property type="term" value="F:transmembrane transporter activity"/>
    <property type="evidence" value="ECO:0007669"/>
    <property type="project" value="InterPro"/>
</dbReference>
<dbReference type="InterPro" id="IPR020846">
    <property type="entry name" value="MFS_dom"/>
</dbReference>
<dbReference type="PANTHER" id="PTHR23511">
    <property type="entry name" value="SYNAPTIC VESICLE GLYCOPROTEIN 2"/>
    <property type="match status" value="1"/>
</dbReference>
<evidence type="ECO:0000256" key="3">
    <source>
        <dbReference type="ARBA" id="ARBA00022692"/>
    </source>
</evidence>
<feature type="region of interest" description="Disordered" evidence="6">
    <location>
        <begin position="1"/>
        <end position="23"/>
    </location>
</feature>
<feature type="transmembrane region" description="Helical" evidence="7">
    <location>
        <begin position="80"/>
        <end position="100"/>
    </location>
</feature>
<dbReference type="EMBL" id="LK023315">
    <property type="protein sequence ID" value="CDS04840.1"/>
    <property type="molecule type" value="Genomic_DNA"/>
</dbReference>
<dbReference type="AlphaFoldDB" id="A0A077WBL2"/>
<dbReference type="PROSITE" id="PS50850">
    <property type="entry name" value="MFS"/>
    <property type="match status" value="1"/>
</dbReference>
<dbReference type="Pfam" id="PF00083">
    <property type="entry name" value="Sugar_tr"/>
    <property type="match status" value="1"/>
</dbReference>
<accession>A0A077WBL2</accession>
<keyword evidence="4 7" id="KW-1133">Transmembrane helix</keyword>
<gene>
    <name evidence="9" type="ORF">LRAMOSA07370</name>
</gene>
<dbReference type="SUPFAM" id="SSF103473">
    <property type="entry name" value="MFS general substrate transporter"/>
    <property type="match status" value="1"/>
</dbReference>
<sequence>MAPSHQFTRIPTSDEAAVSPDPSNHDEILDGLLSKVGYGTFQRKLLVMCGFGWLADNMWLQTVAIILPRVQDHFDVSDRWVGSLSSALFTGMTFGSFFWGSFSDTRGRKIPFTMTLAITTVFGLLSSLAFSFWSLCLMLFFLGFGVGGNMPTDGALYLEFLPKQYHYLLTFMSVFFSFGAVLASVLGYVILPYTSCPEPTLEDPTPTCDLATQNSGWRIMLASAAITTLFMVLVRSFWLKLPETPKFLMHQDRRKETVIVLQDIARVNGQCVDIDYSDIPEEERSDEMMPPMEEITSTEDTRGALALLFTPYWRRTTLLIWGIWTFTSVAFTMFNVFLPKYLETLGFQGEAAPTRKDVYWDYMVYSLAGVPGSVLASYMIETWLGRKGTMAASSLGSSISLFFFSIINSRVTMLLSSSAVSFLATLLYAVIYGYTPEVFDTTVRGTAVGTASGLGRIAGIASPIACGFLFTVSAVLPLYVSIAGFAIVGTCVLLLPYETRGGNSPSTPRESVTVSSTTTAVEA</sequence>
<organism evidence="9">
    <name type="scientific">Lichtheimia ramosa</name>
    <dbReference type="NCBI Taxonomy" id="688394"/>
    <lineage>
        <taxon>Eukaryota</taxon>
        <taxon>Fungi</taxon>
        <taxon>Fungi incertae sedis</taxon>
        <taxon>Mucoromycota</taxon>
        <taxon>Mucoromycotina</taxon>
        <taxon>Mucoromycetes</taxon>
        <taxon>Mucorales</taxon>
        <taxon>Lichtheimiaceae</taxon>
        <taxon>Lichtheimia</taxon>
    </lineage>
</organism>
<feature type="transmembrane region" description="Helical" evidence="7">
    <location>
        <begin position="165"/>
        <end position="191"/>
    </location>
</feature>
<feature type="transmembrane region" description="Helical" evidence="7">
    <location>
        <begin position="413"/>
        <end position="435"/>
    </location>
</feature>
<keyword evidence="5 7" id="KW-0472">Membrane</keyword>